<feature type="domain" description="RNA polymerase sigma factor 54 DNA-binding" evidence="9">
    <location>
        <begin position="277"/>
        <end position="434"/>
    </location>
</feature>
<dbReference type="PROSITE" id="PS50044">
    <property type="entry name" value="SIGMA54_3"/>
    <property type="match status" value="1"/>
</dbReference>
<dbReference type="GO" id="GO:0016987">
    <property type="term" value="F:sigma factor activity"/>
    <property type="evidence" value="ECO:0007669"/>
    <property type="project" value="UniProtKB-KW"/>
</dbReference>
<evidence type="ECO:0000256" key="7">
    <source>
        <dbReference type="ARBA" id="ARBA00023125"/>
    </source>
</evidence>
<keyword evidence="3" id="KW-0808">Transferase</keyword>
<dbReference type="PANTHER" id="PTHR32248:SF4">
    <property type="entry name" value="RNA POLYMERASE SIGMA-54 FACTOR"/>
    <property type="match status" value="1"/>
</dbReference>
<keyword evidence="4" id="KW-0548">Nucleotidyltransferase</keyword>
<keyword evidence="5" id="KW-0805">Transcription regulation</keyword>
<dbReference type="EMBL" id="NPIA01000009">
    <property type="protein sequence ID" value="OZM56035.1"/>
    <property type="molecule type" value="Genomic_DNA"/>
</dbReference>
<dbReference type="AlphaFoldDB" id="A0A263BQP1"/>
<evidence type="ECO:0000256" key="1">
    <source>
        <dbReference type="ARBA" id="ARBA00008798"/>
    </source>
</evidence>
<keyword evidence="8" id="KW-0804">Transcription</keyword>
<dbReference type="InterPro" id="IPR007634">
    <property type="entry name" value="RNA_pol_sigma_54_DNA-bd"/>
</dbReference>
<dbReference type="GO" id="GO:0016779">
    <property type="term" value="F:nucleotidyltransferase activity"/>
    <property type="evidence" value="ECO:0007669"/>
    <property type="project" value="UniProtKB-KW"/>
</dbReference>
<evidence type="ECO:0000256" key="2">
    <source>
        <dbReference type="ARBA" id="ARBA00022478"/>
    </source>
</evidence>
<accession>A0A263BQP1</accession>
<dbReference type="NCBIfam" id="TIGR02395">
    <property type="entry name" value="rpoN_sigma"/>
    <property type="match status" value="1"/>
</dbReference>
<evidence type="ECO:0000256" key="8">
    <source>
        <dbReference type="ARBA" id="ARBA00023163"/>
    </source>
</evidence>
<evidence type="ECO:0000256" key="5">
    <source>
        <dbReference type="ARBA" id="ARBA00023015"/>
    </source>
</evidence>
<dbReference type="PANTHER" id="PTHR32248">
    <property type="entry name" value="RNA POLYMERASE SIGMA-54 FACTOR"/>
    <property type="match status" value="1"/>
</dbReference>
<proteinExistence type="inferred from homology"/>
<name>A0A263BQP1_9BACI</name>
<dbReference type="InterPro" id="IPR000394">
    <property type="entry name" value="RNA_pol_sigma_54"/>
</dbReference>
<keyword evidence="6" id="KW-0731">Sigma factor</keyword>
<dbReference type="Pfam" id="PF04552">
    <property type="entry name" value="Sigma54_DBD"/>
    <property type="match status" value="1"/>
</dbReference>
<keyword evidence="12" id="KW-1185">Reference proteome</keyword>
<evidence type="ECO:0000256" key="3">
    <source>
        <dbReference type="ARBA" id="ARBA00022679"/>
    </source>
</evidence>
<dbReference type="PRINTS" id="PR00045">
    <property type="entry name" value="SIGMA54FCT"/>
</dbReference>
<evidence type="ECO:0000313" key="11">
    <source>
        <dbReference type="EMBL" id="OZM56035.1"/>
    </source>
</evidence>
<protein>
    <submittedName>
        <fullName evidence="11">RNA polymerase sigma-54 factor</fullName>
    </submittedName>
</protein>
<sequence length="436" mass="49951">MIIGGVKKMKVGLFQTQRQTLALTNQLRQAIELLQYSTMDLSQFIKEQAMDNPLIDIEEPRMSAISETYVTSTSKYKNIDGINSEDLTLSSYLLQQLIDFNVKLEEKEIINYLIMSLNDKGYIVDSLTEIAETLKYPIEKIKAALEILQQFDPAGIGAENLQQCLLLQLKRKNRKFPIAEIMVKDHLEDVARKNWDKIAKDLAVSVEEVKHSFAIIKTLNPNPASGYGEKPNYIIPDFQVIADSEDPIIVLNDHLLPKISVNQHYEMDLTSHPEASDYIKIQLQHYRWLARSISQRKTTLQNVMEIIVQKQRTFFIESPNILVPLTMKEVSEVISIHESTVSRAVKNKYVQTNHGVYPLKTFFTSKIKNMSGKDSSSFVVKKQLIKLIAEENKENPLSDQQIVDVMKLEGLDISRRTISKYRNQLGISSSSMRKER</sequence>
<dbReference type="Pfam" id="PF00309">
    <property type="entry name" value="Sigma54_AID"/>
    <property type="match status" value="1"/>
</dbReference>
<dbReference type="Gene3D" id="1.10.10.60">
    <property type="entry name" value="Homeodomain-like"/>
    <property type="match status" value="1"/>
</dbReference>
<evidence type="ECO:0000256" key="4">
    <source>
        <dbReference type="ARBA" id="ARBA00022695"/>
    </source>
</evidence>
<comment type="similarity">
    <text evidence="1">Belongs to the sigma-54 factor family.</text>
</comment>
<dbReference type="GO" id="GO:0006352">
    <property type="term" value="P:DNA-templated transcription initiation"/>
    <property type="evidence" value="ECO:0007669"/>
    <property type="project" value="InterPro"/>
</dbReference>
<evidence type="ECO:0000256" key="6">
    <source>
        <dbReference type="ARBA" id="ARBA00023082"/>
    </source>
</evidence>
<dbReference type="Gene3D" id="1.10.10.1330">
    <property type="entry name" value="RNA polymerase sigma-54 factor, core-binding domain"/>
    <property type="match status" value="1"/>
</dbReference>
<dbReference type="PIRSF" id="PIRSF000774">
    <property type="entry name" value="RpoN"/>
    <property type="match status" value="1"/>
</dbReference>
<comment type="caution">
    <text evidence="11">The sequence shown here is derived from an EMBL/GenBank/DDBJ whole genome shotgun (WGS) entry which is preliminary data.</text>
</comment>
<evidence type="ECO:0000313" key="12">
    <source>
        <dbReference type="Proteomes" id="UP000217083"/>
    </source>
</evidence>
<organism evidence="11 12">
    <name type="scientific">Lottiidibacillus patelloidae</name>
    <dbReference type="NCBI Taxonomy" id="2670334"/>
    <lineage>
        <taxon>Bacteria</taxon>
        <taxon>Bacillati</taxon>
        <taxon>Bacillota</taxon>
        <taxon>Bacilli</taxon>
        <taxon>Bacillales</taxon>
        <taxon>Bacillaceae</taxon>
        <taxon>Lottiidibacillus</taxon>
    </lineage>
</organism>
<dbReference type="GO" id="GO:0001216">
    <property type="term" value="F:DNA-binding transcription activator activity"/>
    <property type="evidence" value="ECO:0007669"/>
    <property type="project" value="InterPro"/>
</dbReference>
<dbReference type="GO" id="GO:0003677">
    <property type="term" value="F:DNA binding"/>
    <property type="evidence" value="ECO:0007669"/>
    <property type="project" value="UniProtKB-KW"/>
</dbReference>
<dbReference type="GO" id="GO:0000428">
    <property type="term" value="C:DNA-directed RNA polymerase complex"/>
    <property type="evidence" value="ECO:0007669"/>
    <property type="project" value="UniProtKB-KW"/>
</dbReference>
<keyword evidence="7" id="KW-0238">DNA-binding</keyword>
<dbReference type="InterPro" id="IPR007046">
    <property type="entry name" value="RNA_pol_sigma_54_core-bd"/>
</dbReference>
<dbReference type="Proteomes" id="UP000217083">
    <property type="component" value="Unassembled WGS sequence"/>
</dbReference>
<dbReference type="Pfam" id="PF04963">
    <property type="entry name" value="Sigma54_CBD"/>
    <property type="match status" value="1"/>
</dbReference>
<reference evidence="11 12" key="2">
    <citation type="submission" date="2017-09" db="EMBL/GenBank/DDBJ databases">
        <title>Bacillus patelloidae sp. nov., isolated from the intestinal tract of a marine limpet.</title>
        <authorList>
            <person name="Liu R."/>
            <person name="Dong C."/>
            <person name="Shao Z."/>
        </authorList>
    </citation>
    <scope>NUCLEOTIDE SEQUENCE [LARGE SCALE GENOMIC DNA]</scope>
    <source>
        <strain evidence="11 12">SA5d-4</strain>
    </source>
</reference>
<feature type="domain" description="RNA polymerase sigma factor 54 core-binding" evidence="10">
    <location>
        <begin position="81"/>
        <end position="265"/>
    </location>
</feature>
<evidence type="ECO:0000259" key="10">
    <source>
        <dbReference type="Pfam" id="PF04963"/>
    </source>
</evidence>
<evidence type="ECO:0000259" key="9">
    <source>
        <dbReference type="Pfam" id="PF04552"/>
    </source>
</evidence>
<keyword evidence="2" id="KW-0240">DNA-directed RNA polymerase</keyword>
<dbReference type="InterPro" id="IPR038709">
    <property type="entry name" value="RpoN_core-bd_sf"/>
</dbReference>
<gene>
    <name evidence="11" type="primary">rpoN</name>
    <name evidence="11" type="ORF">CIB95_14440</name>
</gene>
<reference evidence="12" key="1">
    <citation type="submission" date="2017-08" db="EMBL/GenBank/DDBJ databases">
        <authorList>
            <person name="Huang Z."/>
        </authorList>
    </citation>
    <scope>NUCLEOTIDE SEQUENCE [LARGE SCALE GENOMIC DNA]</scope>
    <source>
        <strain evidence="12">SA5d-4</strain>
    </source>
</reference>